<evidence type="ECO:0000256" key="1">
    <source>
        <dbReference type="ARBA" id="ARBA00005254"/>
    </source>
</evidence>
<dbReference type="PANTHER" id="PTHR42964">
    <property type="entry name" value="ENOYL-COA HYDRATASE"/>
    <property type="match status" value="1"/>
</dbReference>
<gene>
    <name evidence="2" type="ORF">DFR45_101250</name>
</gene>
<protein>
    <submittedName>
        <fullName evidence="2">Methylglutaconyl-CoA hydratase</fullName>
    </submittedName>
</protein>
<keyword evidence="3" id="KW-1185">Reference proteome</keyword>
<dbReference type="RefSeq" id="WP_114481883.1">
    <property type="nucleotide sequence ID" value="NZ_QPJU01000001.1"/>
</dbReference>
<dbReference type="SUPFAM" id="SSF52096">
    <property type="entry name" value="ClpP/crotonase"/>
    <property type="match status" value="1"/>
</dbReference>
<evidence type="ECO:0000313" key="3">
    <source>
        <dbReference type="Proteomes" id="UP000252174"/>
    </source>
</evidence>
<name>A0A369ARA4_9BURK</name>
<dbReference type="EMBL" id="QPJU01000001">
    <property type="protein sequence ID" value="RCX11721.1"/>
    <property type="molecule type" value="Genomic_DNA"/>
</dbReference>
<dbReference type="Pfam" id="PF00378">
    <property type="entry name" value="ECH_1"/>
    <property type="match status" value="1"/>
</dbReference>
<organism evidence="2 3">
    <name type="scientific">Extensimonas vulgaris</name>
    <dbReference type="NCBI Taxonomy" id="1031594"/>
    <lineage>
        <taxon>Bacteria</taxon>
        <taxon>Pseudomonadati</taxon>
        <taxon>Pseudomonadota</taxon>
        <taxon>Betaproteobacteria</taxon>
        <taxon>Burkholderiales</taxon>
        <taxon>Comamonadaceae</taxon>
        <taxon>Extensimonas</taxon>
    </lineage>
</organism>
<dbReference type="InterPro" id="IPR029045">
    <property type="entry name" value="ClpP/crotonase-like_dom_sf"/>
</dbReference>
<proteinExistence type="inferred from homology"/>
<dbReference type="Gene3D" id="1.10.12.10">
    <property type="entry name" value="Lyase 2-enoyl-coa Hydratase, Chain A, domain 2"/>
    <property type="match status" value="1"/>
</dbReference>
<dbReference type="Gene3D" id="3.90.226.10">
    <property type="entry name" value="2-enoyl-CoA Hydratase, Chain A, domain 1"/>
    <property type="match status" value="1"/>
</dbReference>
<dbReference type="AlphaFoldDB" id="A0A369ARA4"/>
<dbReference type="Proteomes" id="UP000252174">
    <property type="component" value="Unassembled WGS sequence"/>
</dbReference>
<comment type="similarity">
    <text evidence="1">Belongs to the enoyl-CoA hydratase/isomerase family.</text>
</comment>
<sequence>MHYQSIKLTFEGDAVARLTLARPDMQNALSLDVVAELRHALQVVAQKEQVRALVLTGEGKTFCAGGDLNWMKTVLSQSRAQRIADSRPLADLFYEFDNLPKVVIGRINGPATGGGFGLTCICDVAVGATTARFSLTEARLGLAPANIGPYVVRRLGLAKARRYGLTAQFIDAVQAERVGLLDRVVPPEELDRVIEEELALVRSLPASAIARTKRLFNDVVGRPPVECMDYTANCLADAWETPEAREGIAAFLEKRAPAWKVTRA</sequence>
<dbReference type="CDD" id="cd06558">
    <property type="entry name" value="crotonase-like"/>
    <property type="match status" value="1"/>
</dbReference>
<dbReference type="InterPro" id="IPR001753">
    <property type="entry name" value="Enoyl-CoA_hydra/iso"/>
</dbReference>
<dbReference type="InterPro" id="IPR014748">
    <property type="entry name" value="Enoyl-CoA_hydra_C"/>
</dbReference>
<reference evidence="2 3" key="1">
    <citation type="submission" date="2018-07" db="EMBL/GenBank/DDBJ databases">
        <title>Genomic Encyclopedia of Type Strains, Phase IV (KMG-IV): sequencing the most valuable type-strain genomes for metagenomic binning, comparative biology and taxonomic classification.</title>
        <authorList>
            <person name="Goeker M."/>
        </authorList>
    </citation>
    <scope>NUCLEOTIDE SEQUENCE [LARGE SCALE GENOMIC DNA]</scope>
    <source>
        <strain evidence="2 3">DSM 100911</strain>
    </source>
</reference>
<dbReference type="InterPro" id="IPR051683">
    <property type="entry name" value="Enoyl-CoA_Hydratase/Isomerase"/>
</dbReference>
<evidence type="ECO:0000313" key="2">
    <source>
        <dbReference type="EMBL" id="RCX11721.1"/>
    </source>
</evidence>
<comment type="caution">
    <text evidence="2">The sequence shown here is derived from an EMBL/GenBank/DDBJ whole genome shotgun (WGS) entry which is preliminary data.</text>
</comment>
<dbReference type="PANTHER" id="PTHR42964:SF1">
    <property type="entry name" value="POLYKETIDE BIOSYNTHESIS ENOYL-COA HYDRATASE PKSH-RELATED"/>
    <property type="match status" value="1"/>
</dbReference>
<dbReference type="GO" id="GO:0003824">
    <property type="term" value="F:catalytic activity"/>
    <property type="evidence" value="ECO:0007669"/>
    <property type="project" value="UniProtKB-ARBA"/>
</dbReference>
<dbReference type="OrthoDB" id="9807606at2"/>
<accession>A0A369ARA4</accession>